<comment type="caution">
    <text evidence="2">The sequence shown here is derived from an EMBL/GenBank/DDBJ whole genome shotgun (WGS) entry which is preliminary data.</text>
</comment>
<keyword evidence="3" id="KW-1185">Reference proteome</keyword>
<reference evidence="2" key="1">
    <citation type="journal article" date="2020" name="Phytopathology">
        <title>Genome Sequence Resources of Colletotrichum truncatum, C. plurivorum, C. musicola, and C. sojae: Four Species Pathogenic to Soybean (Glycine max).</title>
        <authorList>
            <person name="Rogerio F."/>
            <person name="Boufleur T.R."/>
            <person name="Ciampi-Guillardi M."/>
            <person name="Sukno S.A."/>
            <person name="Thon M.R."/>
            <person name="Massola Junior N.S."/>
            <person name="Baroncelli R."/>
        </authorList>
    </citation>
    <scope>NUCLEOTIDE SEQUENCE</scope>
    <source>
        <strain evidence="2">LFN00145</strain>
    </source>
</reference>
<dbReference type="Proteomes" id="UP000654918">
    <property type="component" value="Unassembled WGS sequence"/>
</dbReference>
<protein>
    <submittedName>
        <fullName evidence="2">Uncharacterized protein</fullName>
    </submittedName>
</protein>
<organism evidence="2 3">
    <name type="scientific">Colletotrichum plurivorum</name>
    <dbReference type="NCBI Taxonomy" id="2175906"/>
    <lineage>
        <taxon>Eukaryota</taxon>
        <taxon>Fungi</taxon>
        <taxon>Dikarya</taxon>
        <taxon>Ascomycota</taxon>
        <taxon>Pezizomycotina</taxon>
        <taxon>Sordariomycetes</taxon>
        <taxon>Hypocreomycetidae</taxon>
        <taxon>Glomerellales</taxon>
        <taxon>Glomerellaceae</taxon>
        <taxon>Colletotrichum</taxon>
        <taxon>Colletotrichum orchidearum species complex</taxon>
    </lineage>
</organism>
<name>A0A8H6K7W0_9PEZI</name>
<dbReference type="EMBL" id="WIGO01000160">
    <property type="protein sequence ID" value="KAF6826110.1"/>
    <property type="molecule type" value="Genomic_DNA"/>
</dbReference>
<gene>
    <name evidence="2" type="ORF">CPLU01_09842</name>
</gene>
<evidence type="ECO:0000313" key="2">
    <source>
        <dbReference type="EMBL" id="KAF6826110.1"/>
    </source>
</evidence>
<feature type="compositionally biased region" description="Basic and acidic residues" evidence="1">
    <location>
        <begin position="42"/>
        <end position="54"/>
    </location>
</feature>
<evidence type="ECO:0000313" key="3">
    <source>
        <dbReference type="Proteomes" id="UP000654918"/>
    </source>
</evidence>
<proteinExistence type="predicted"/>
<evidence type="ECO:0000256" key="1">
    <source>
        <dbReference type="SAM" id="MobiDB-lite"/>
    </source>
</evidence>
<dbReference type="AlphaFoldDB" id="A0A8H6K7W0"/>
<feature type="region of interest" description="Disordered" evidence="1">
    <location>
        <begin position="1"/>
        <end position="68"/>
    </location>
</feature>
<accession>A0A8H6K7W0</accession>
<sequence length="231" mass="26022">MTPTRSLATPRRERHHPYATPETPSSRRRLTGLLTPASSPLSDRHTRSRTDAARRFAAQGGSPFQTTRQRREAEVAKFKADFLTKSVPMTPQEVEALEPYFRISDASSSDSENQPETPKIYTAAHWKVVSNDLTDETLFQCMKYINELFADSDLAMKTTAGPRFVVPELGIIAPRHYHALKFHIRRGTITAKGVEDASQYFETLCPEAQVLCRTVAHEEIREEAAAENEGF</sequence>